<dbReference type="InterPro" id="IPR006297">
    <property type="entry name" value="EF-4"/>
</dbReference>
<dbReference type="PRINTS" id="PR00315">
    <property type="entry name" value="ELONGATNFCT"/>
</dbReference>
<evidence type="ECO:0000256" key="4">
    <source>
        <dbReference type="ARBA" id="ARBA00022917"/>
    </source>
</evidence>
<dbReference type="InterPro" id="IPR038363">
    <property type="entry name" value="LepA_C_sf"/>
</dbReference>
<dbReference type="HAMAP" id="MF_00071">
    <property type="entry name" value="LepA"/>
    <property type="match status" value="1"/>
</dbReference>
<dbReference type="InterPro" id="IPR000640">
    <property type="entry name" value="EFG_V-like"/>
</dbReference>
<dbReference type="InterPro" id="IPR009000">
    <property type="entry name" value="Transl_B-barrel_sf"/>
</dbReference>
<keyword evidence="5 6" id="KW-0342">GTP-binding</keyword>
<dbReference type="SUPFAM" id="SSF52540">
    <property type="entry name" value="P-loop containing nucleoside triphosphate hydrolases"/>
    <property type="match status" value="1"/>
</dbReference>
<feature type="binding site" evidence="6">
    <location>
        <begin position="162"/>
        <end position="166"/>
    </location>
    <ligand>
        <name>GTP</name>
        <dbReference type="ChEBI" id="CHEBI:37565"/>
    </ligand>
</feature>
<dbReference type="InterPro" id="IPR000795">
    <property type="entry name" value="T_Tr_GTP-bd_dom"/>
</dbReference>
<dbReference type="PROSITE" id="PS51722">
    <property type="entry name" value="G_TR_2"/>
    <property type="match status" value="1"/>
</dbReference>
<dbReference type="Gene3D" id="3.40.50.300">
    <property type="entry name" value="P-loop containing nucleotide triphosphate hydrolases"/>
    <property type="match status" value="1"/>
</dbReference>
<dbReference type="eggNOG" id="KOG0462">
    <property type="taxonomic scope" value="Eukaryota"/>
</dbReference>
<dbReference type="InterPro" id="IPR031157">
    <property type="entry name" value="G_TR_CS"/>
</dbReference>
<dbReference type="FunFam" id="3.30.70.2570:FF:000001">
    <property type="entry name" value="Translation factor GUF1, mitochondrial"/>
    <property type="match status" value="1"/>
</dbReference>
<keyword evidence="6" id="KW-0934">Plastid</keyword>
<dbReference type="Proteomes" id="UP000035740">
    <property type="component" value="Unassembled WGS sequence"/>
</dbReference>
<dbReference type="SUPFAM" id="SSF50447">
    <property type="entry name" value="Translation proteins"/>
    <property type="match status" value="1"/>
</dbReference>
<evidence type="ECO:0000259" key="7">
    <source>
        <dbReference type="PROSITE" id="PS51722"/>
    </source>
</evidence>
<dbReference type="InterPro" id="IPR013842">
    <property type="entry name" value="LepA_CTD"/>
</dbReference>
<dbReference type="HAMAP" id="MF_03138">
    <property type="entry name" value="GUFP"/>
    <property type="match status" value="1"/>
</dbReference>
<dbReference type="Gene3D" id="3.30.70.870">
    <property type="entry name" value="Elongation Factor G (Translational Gtpase), domain 3"/>
    <property type="match status" value="1"/>
</dbReference>
<dbReference type="Pfam" id="PF03144">
    <property type="entry name" value="GTP_EFTU_D2"/>
    <property type="match status" value="1"/>
</dbReference>
<evidence type="ECO:0000256" key="2">
    <source>
        <dbReference type="ARBA" id="ARBA00022741"/>
    </source>
</evidence>
<dbReference type="Pfam" id="PF00679">
    <property type="entry name" value="EFG_C"/>
    <property type="match status" value="1"/>
</dbReference>
<comment type="subcellular location">
    <subcellularLocation>
        <location evidence="6">Plastid</location>
        <location evidence="6">Chloroplast</location>
    </subcellularLocation>
</comment>
<organism evidence="8 9">
    <name type="scientific">Beta vulgaris subsp. vulgaris</name>
    <name type="common">Beet</name>
    <dbReference type="NCBI Taxonomy" id="3555"/>
    <lineage>
        <taxon>Eukaryota</taxon>
        <taxon>Viridiplantae</taxon>
        <taxon>Streptophyta</taxon>
        <taxon>Embryophyta</taxon>
        <taxon>Tracheophyta</taxon>
        <taxon>Spermatophyta</taxon>
        <taxon>Magnoliopsida</taxon>
        <taxon>eudicotyledons</taxon>
        <taxon>Gunneridae</taxon>
        <taxon>Pentapetalae</taxon>
        <taxon>Caryophyllales</taxon>
        <taxon>Chenopodiaceae</taxon>
        <taxon>Betoideae</taxon>
        <taxon>Beta</taxon>
    </lineage>
</organism>
<evidence type="ECO:0000256" key="3">
    <source>
        <dbReference type="ARBA" id="ARBA00022801"/>
    </source>
</evidence>
<evidence type="ECO:0000256" key="1">
    <source>
        <dbReference type="ARBA" id="ARBA00005454"/>
    </source>
</evidence>
<dbReference type="InterPro" id="IPR035647">
    <property type="entry name" value="EFG_III/V"/>
</dbReference>
<keyword evidence="4 6" id="KW-0648">Protein biosynthesis</keyword>
<keyword evidence="6" id="KW-0150">Chloroplast</keyword>
<dbReference type="CDD" id="cd03709">
    <property type="entry name" value="lepA_C"/>
    <property type="match status" value="1"/>
</dbReference>
<comment type="catalytic activity">
    <reaction evidence="6">
        <text>GTP + H2O = GDP + phosphate + H(+)</text>
        <dbReference type="Rhea" id="RHEA:19669"/>
        <dbReference type="ChEBI" id="CHEBI:15377"/>
        <dbReference type="ChEBI" id="CHEBI:15378"/>
        <dbReference type="ChEBI" id="CHEBI:37565"/>
        <dbReference type="ChEBI" id="CHEBI:43474"/>
        <dbReference type="ChEBI" id="CHEBI:58189"/>
        <dbReference type="EC" id="3.6.5.n1"/>
    </reaction>
</comment>
<dbReference type="KEGG" id="bvg:104884414"/>
<dbReference type="PANTHER" id="PTHR43512">
    <property type="entry name" value="TRANSLATION FACTOR GUF1-RELATED"/>
    <property type="match status" value="1"/>
</dbReference>
<keyword evidence="3 6" id="KW-0378">Hydrolase</keyword>
<gene>
    <name evidence="8" type="ORF">BVRB_008250</name>
</gene>
<dbReference type="FunFam" id="3.30.70.240:FF:000007">
    <property type="entry name" value="Translation factor GUF1, mitochondrial"/>
    <property type="match status" value="1"/>
</dbReference>
<dbReference type="CDD" id="cd16260">
    <property type="entry name" value="EF4_III"/>
    <property type="match status" value="1"/>
</dbReference>
<dbReference type="GO" id="GO:0043022">
    <property type="term" value="F:ribosome binding"/>
    <property type="evidence" value="ECO:0007669"/>
    <property type="project" value="TreeGrafter"/>
</dbReference>
<reference evidence="8 9" key="1">
    <citation type="journal article" date="2014" name="Nature">
        <title>The genome of the recently domesticated crop plant sugar beet (Beta vulgaris).</title>
        <authorList>
            <person name="Dohm J.C."/>
            <person name="Minoche A.E."/>
            <person name="Holtgrawe D."/>
            <person name="Capella-Gutierrez S."/>
            <person name="Zakrzewski F."/>
            <person name="Tafer H."/>
            <person name="Rupp O."/>
            <person name="Sorensen T.R."/>
            <person name="Stracke R."/>
            <person name="Reinhardt R."/>
            <person name="Goesmann A."/>
            <person name="Kraft T."/>
            <person name="Schulz B."/>
            <person name="Stadler P.F."/>
            <person name="Schmidt T."/>
            <person name="Gabaldon T."/>
            <person name="Lehrach H."/>
            <person name="Weisshaar B."/>
            <person name="Himmelbauer H."/>
        </authorList>
    </citation>
    <scope>NUCLEOTIDE SEQUENCE [LARGE SCALE GENOMIC DNA]</scope>
    <source>
        <tissue evidence="8">Taproot</tissue>
    </source>
</reference>
<keyword evidence="9" id="KW-1185">Reference proteome</keyword>
<protein>
    <recommendedName>
        <fullName evidence="6">Translation factor GUF1 homolog, chloroplastic</fullName>
        <ecNumber evidence="6">3.6.5.n1</ecNumber>
    </recommendedName>
    <alternativeName>
        <fullName evidence="6">Elongation factor 4 homolog</fullName>
        <shortName evidence="6">EF-4</shortName>
    </alternativeName>
    <alternativeName>
        <fullName evidence="6">GTPase GUF1 homolog</fullName>
    </alternativeName>
    <alternativeName>
        <fullName evidence="6">Ribosomal back-translocase</fullName>
    </alternativeName>
</protein>
<evidence type="ECO:0000313" key="9">
    <source>
        <dbReference type="Proteomes" id="UP000035740"/>
    </source>
</evidence>
<dbReference type="GO" id="GO:0005525">
    <property type="term" value="F:GTP binding"/>
    <property type="evidence" value="ECO:0007669"/>
    <property type="project" value="UniProtKB-UniRule"/>
</dbReference>
<dbReference type="InterPro" id="IPR005225">
    <property type="entry name" value="Small_GTP-bd"/>
</dbReference>
<dbReference type="EC" id="3.6.5.n1" evidence="6"/>
<dbReference type="Pfam" id="PF00009">
    <property type="entry name" value="GTP_EFTU"/>
    <property type="match status" value="1"/>
</dbReference>
<dbReference type="Gene3D" id="3.30.70.2570">
    <property type="entry name" value="Elongation factor 4, C-terminal domain"/>
    <property type="match status" value="1"/>
</dbReference>
<dbReference type="EMBL" id="KQ090470">
    <property type="protein sequence ID" value="KMS95430.1"/>
    <property type="molecule type" value="Genomic_DNA"/>
</dbReference>
<dbReference type="FunFam" id="3.40.50.300:FF:000078">
    <property type="entry name" value="Elongation factor 4"/>
    <property type="match status" value="1"/>
</dbReference>
<dbReference type="NCBIfam" id="TIGR01393">
    <property type="entry name" value="lepA"/>
    <property type="match status" value="1"/>
</dbReference>
<dbReference type="CDD" id="cd01890">
    <property type="entry name" value="LepA"/>
    <property type="match status" value="1"/>
</dbReference>
<dbReference type="NCBIfam" id="TIGR00231">
    <property type="entry name" value="small_GTP"/>
    <property type="match status" value="1"/>
</dbReference>
<dbReference type="SMART" id="SM00838">
    <property type="entry name" value="EFG_C"/>
    <property type="match status" value="1"/>
</dbReference>
<comment type="function">
    <text evidence="6">Promotes chloroplast protein synthesis. May act as a fidelity factor of the translation reaction, by catalyzing a one-codon backward translocation of tRNAs on improperly translocated ribosomes.</text>
</comment>
<evidence type="ECO:0000256" key="6">
    <source>
        <dbReference type="HAMAP-Rule" id="MF_03138"/>
    </source>
</evidence>
<dbReference type="GO" id="GO:0006412">
    <property type="term" value="P:translation"/>
    <property type="evidence" value="ECO:0007669"/>
    <property type="project" value="UniProtKB-KW"/>
</dbReference>
<dbReference type="InterPro" id="IPR035654">
    <property type="entry name" value="LepA_IV"/>
</dbReference>
<dbReference type="GO" id="GO:0003729">
    <property type="term" value="F:mRNA binding"/>
    <property type="evidence" value="ECO:0007669"/>
    <property type="project" value="EnsemblPlants"/>
</dbReference>
<feature type="binding site" evidence="6">
    <location>
        <begin position="216"/>
        <end position="219"/>
    </location>
    <ligand>
        <name>GTP</name>
        <dbReference type="ChEBI" id="CHEBI:37565"/>
    </ligand>
</feature>
<dbReference type="InterPro" id="IPR027417">
    <property type="entry name" value="P-loop_NTPase"/>
</dbReference>
<dbReference type="InterPro" id="IPR027518">
    <property type="entry name" value="GUFP"/>
</dbReference>
<dbReference type="GO" id="GO:0045727">
    <property type="term" value="P:positive regulation of translation"/>
    <property type="evidence" value="ECO:0007669"/>
    <property type="project" value="UniProtKB-UniRule"/>
</dbReference>
<keyword evidence="2 6" id="KW-0547">Nucleotide-binding</keyword>
<comment type="similarity">
    <text evidence="1 6">Belongs to the TRAFAC class translation factor GTPase superfamily. Classic translation factor GTPase family. LepA subfamily.</text>
</comment>
<dbReference type="OrthoDB" id="1074at2759"/>
<dbReference type="GO" id="GO:0019904">
    <property type="term" value="F:protein domain specific binding"/>
    <property type="evidence" value="ECO:0007669"/>
    <property type="project" value="EnsemblPlants"/>
</dbReference>
<evidence type="ECO:0000256" key="5">
    <source>
        <dbReference type="ARBA" id="ARBA00023134"/>
    </source>
</evidence>
<evidence type="ECO:0000313" key="8">
    <source>
        <dbReference type="EMBL" id="KMS95430.1"/>
    </source>
</evidence>
<dbReference type="Pfam" id="PF06421">
    <property type="entry name" value="LepA_C"/>
    <property type="match status" value="1"/>
</dbReference>
<dbReference type="GO" id="GO:0003924">
    <property type="term" value="F:GTPase activity"/>
    <property type="evidence" value="ECO:0007669"/>
    <property type="project" value="UniProtKB-UniRule"/>
</dbReference>
<dbReference type="SUPFAM" id="SSF54980">
    <property type="entry name" value="EF-G C-terminal domain-like"/>
    <property type="match status" value="2"/>
</dbReference>
<sequence>MAGTTPTAISRLTVVLPANAGARYPLKNSNFPSSSGLNGHFPPPISSLRTNRRLKVLAQTAGAPSKDVSALELAAKVGQDRLLKVPVSNIRNFCIIAHIDHGKSTLADKLLEITGTVQKREMKEQFLDNMDLERERGITIKLQAARMRYVHGNVPHCLNLIDTPGHVDFSYEVSRSLAACEGALLVVDASQGVEAQTLANVYLALENNLEIIPVLNKIDLPGADPDRVAKEIEEVIGMDCSNAILCSAKEGIGIIEILDAIVERIPPPLDTSSKALRALIFDSYYDPYRGVIAYFRVIDGTMKKGDRIYFINSGKDYFADEIGVLSPSQMQAEKLYAGEVGYLSASIRSVADARVGDTITHYGRKAEEPLPGYQEVTPMVFCGLFPVDADQFPELRDALEKLQLNDAALKFEPETSSAMGFGFRCGFLGLLHMEIIQERLEREYNLSLITTAPSVVYRVYRSDAEMIECSNPSLLPEPGKRKSIEEPYVKIEMLTPKDYIGSLMELAQDRRAVFKEMKYIAENRASLIYEMPLAEMVGDFFDQLKSRSKGYASMEYTLIGYRESDLVKLDILINGDCVDPLATIVHKDKAYGVGRALTQKLKELIPRQMFKVPIQASIGSKVIASEAISAIRKDVLAKCYGGDISRKKKLLKKQAEGKKRMKAIGKVDVPQEAFMAVLKLEKEVV</sequence>
<dbReference type="PROSITE" id="PS00301">
    <property type="entry name" value="G_TR_1"/>
    <property type="match status" value="1"/>
</dbReference>
<proteinExistence type="inferred from homology"/>
<dbReference type="PANTHER" id="PTHR43512:SF4">
    <property type="entry name" value="TRANSLATION FACTOR GUF1 HOMOLOG, CHLOROPLASTIC"/>
    <property type="match status" value="1"/>
</dbReference>
<dbReference type="Gene3D" id="3.30.70.240">
    <property type="match status" value="1"/>
</dbReference>
<feature type="domain" description="Tr-type G" evidence="7">
    <location>
        <begin position="88"/>
        <end position="269"/>
    </location>
</feature>
<dbReference type="OMA" id="EYSFVGY"/>
<feature type="binding site" evidence="6">
    <location>
        <begin position="97"/>
        <end position="104"/>
    </location>
    <ligand>
        <name>GTP</name>
        <dbReference type="ChEBI" id="CHEBI:37565"/>
    </ligand>
</feature>
<dbReference type="FunFam" id="2.40.30.10:FF:000015">
    <property type="entry name" value="Translation factor GUF1, mitochondrial"/>
    <property type="match status" value="1"/>
</dbReference>
<name>A0A0J8DX36_BETVV</name>
<dbReference type="Gene3D" id="2.40.30.10">
    <property type="entry name" value="Translation factors"/>
    <property type="match status" value="1"/>
</dbReference>
<dbReference type="Gramene" id="KMS95430">
    <property type="protein sequence ID" value="KMS95430"/>
    <property type="gene ID" value="BVRB_008250"/>
</dbReference>
<dbReference type="InterPro" id="IPR004161">
    <property type="entry name" value="EFTu-like_2"/>
</dbReference>
<accession>A0A0J8DX36</accession>
<dbReference type="GO" id="GO:0009507">
    <property type="term" value="C:chloroplast"/>
    <property type="evidence" value="ECO:0007669"/>
    <property type="project" value="UniProtKB-SubCell"/>
</dbReference>
<dbReference type="CDD" id="cd03699">
    <property type="entry name" value="EF4_II"/>
    <property type="match status" value="1"/>
</dbReference>
<dbReference type="FunFam" id="3.30.70.870:FF:000004">
    <property type="entry name" value="Translation factor GUF1, mitochondrial"/>
    <property type="match status" value="1"/>
</dbReference>
<dbReference type="AlphaFoldDB" id="A0A0J8DX36"/>